<dbReference type="EMBL" id="MZXW01000017">
    <property type="protein sequence ID" value="RXT47702.1"/>
    <property type="molecule type" value="Genomic_DNA"/>
</dbReference>
<proteinExistence type="predicted"/>
<organism evidence="3 4">
    <name type="scientific">Bradyrhizobium betae</name>
    <dbReference type="NCBI Taxonomy" id="244734"/>
    <lineage>
        <taxon>Bacteria</taxon>
        <taxon>Pseudomonadati</taxon>
        <taxon>Pseudomonadota</taxon>
        <taxon>Alphaproteobacteria</taxon>
        <taxon>Hyphomicrobiales</taxon>
        <taxon>Nitrobacteraceae</taxon>
        <taxon>Bradyrhizobium</taxon>
    </lineage>
</organism>
<feature type="signal peptide" evidence="2">
    <location>
        <begin position="1"/>
        <end position="20"/>
    </location>
</feature>
<sequence>MRSAAIIVLLALFGSGPSGAEQLFSTPLRDAAVNHDLAKVRKMQSSISRRAQADPTSASENQDLNSAQTQPRTSVR</sequence>
<gene>
    <name evidence="3" type="ORF">B5V03_15635</name>
</gene>
<keyword evidence="2" id="KW-0732">Signal</keyword>
<accession>A0A4Q1V8D8</accession>
<protein>
    <submittedName>
        <fullName evidence="3">Uncharacterized protein</fullName>
    </submittedName>
</protein>
<feature type="region of interest" description="Disordered" evidence="1">
    <location>
        <begin position="42"/>
        <end position="76"/>
    </location>
</feature>
<reference evidence="3 4" key="1">
    <citation type="submission" date="2017-03" db="EMBL/GenBank/DDBJ databases">
        <authorList>
            <person name="Safronova V.I."/>
            <person name="Sazanova A.L."/>
            <person name="Chirak E.R."/>
        </authorList>
    </citation>
    <scope>NUCLEOTIDE SEQUENCE [LARGE SCALE GENOMIC DNA]</scope>
    <source>
        <strain evidence="3 4">Opo-243</strain>
    </source>
</reference>
<name>A0A4Q1V8D8_9BRAD</name>
<dbReference type="Proteomes" id="UP000290819">
    <property type="component" value="Unassembled WGS sequence"/>
</dbReference>
<evidence type="ECO:0000313" key="3">
    <source>
        <dbReference type="EMBL" id="RXT47702.1"/>
    </source>
</evidence>
<dbReference type="AlphaFoldDB" id="A0A4Q1V8D8"/>
<feature type="chain" id="PRO_5020366995" evidence="2">
    <location>
        <begin position="21"/>
        <end position="76"/>
    </location>
</feature>
<feature type="compositionally biased region" description="Polar residues" evidence="1">
    <location>
        <begin position="43"/>
        <end position="76"/>
    </location>
</feature>
<comment type="caution">
    <text evidence="3">The sequence shown here is derived from an EMBL/GenBank/DDBJ whole genome shotgun (WGS) entry which is preliminary data.</text>
</comment>
<evidence type="ECO:0000313" key="4">
    <source>
        <dbReference type="Proteomes" id="UP000290819"/>
    </source>
</evidence>
<evidence type="ECO:0000256" key="2">
    <source>
        <dbReference type="SAM" id="SignalP"/>
    </source>
</evidence>
<keyword evidence="4" id="KW-1185">Reference proteome</keyword>
<evidence type="ECO:0000256" key="1">
    <source>
        <dbReference type="SAM" id="MobiDB-lite"/>
    </source>
</evidence>